<organism evidence="3 4">
    <name type="scientific">Mycena chlorophos</name>
    <name type="common">Agaric fungus</name>
    <name type="synonym">Agaricus chlorophos</name>
    <dbReference type="NCBI Taxonomy" id="658473"/>
    <lineage>
        <taxon>Eukaryota</taxon>
        <taxon>Fungi</taxon>
        <taxon>Dikarya</taxon>
        <taxon>Basidiomycota</taxon>
        <taxon>Agaricomycotina</taxon>
        <taxon>Agaricomycetes</taxon>
        <taxon>Agaricomycetidae</taxon>
        <taxon>Agaricales</taxon>
        <taxon>Marasmiineae</taxon>
        <taxon>Mycenaceae</taxon>
        <taxon>Mycena</taxon>
    </lineage>
</organism>
<keyword evidence="1" id="KW-0175">Coiled coil</keyword>
<evidence type="ECO:0000313" key="3">
    <source>
        <dbReference type="EMBL" id="GAT43787.1"/>
    </source>
</evidence>
<accession>A0ABQ0KXY8</accession>
<evidence type="ECO:0000313" key="4">
    <source>
        <dbReference type="Proteomes" id="UP000815677"/>
    </source>
</evidence>
<name>A0ABQ0KXY8_MYCCL</name>
<feature type="domain" description="Dynein heavy chain tail" evidence="2">
    <location>
        <begin position="2"/>
        <end position="94"/>
    </location>
</feature>
<protein>
    <submittedName>
        <fullName evidence="3">Dynein heavy chain</fullName>
    </submittedName>
</protein>
<dbReference type="InterPro" id="IPR013594">
    <property type="entry name" value="Dynein_heavy_tail"/>
</dbReference>
<keyword evidence="4" id="KW-1185">Reference proteome</keyword>
<feature type="non-terminal residue" evidence="3">
    <location>
        <position position="1"/>
    </location>
</feature>
<dbReference type="Proteomes" id="UP000815677">
    <property type="component" value="Unassembled WGS sequence"/>
</dbReference>
<proteinExistence type="predicted"/>
<dbReference type="EMBL" id="DF839294">
    <property type="protein sequence ID" value="GAT43787.1"/>
    <property type="molecule type" value="Genomic_DNA"/>
</dbReference>
<feature type="coiled-coil region" evidence="1">
    <location>
        <begin position="249"/>
        <end position="276"/>
    </location>
</feature>
<reference evidence="3" key="1">
    <citation type="submission" date="2014-09" db="EMBL/GenBank/DDBJ databases">
        <title>Genome sequence of the luminous mushroom Mycena chlorophos for searching fungal bioluminescence genes.</title>
        <authorList>
            <person name="Tanaka Y."/>
            <person name="Kasuga D."/>
            <person name="Oba Y."/>
            <person name="Hase S."/>
            <person name="Sato K."/>
            <person name="Oba Y."/>
            <person name="Sakakibara Y."/>
        </authorList>
    </citation>
    <scope>NUCLEOTIDE SEQUENCE</scope>
</reference>
<evidence type="ECO:0000256" key="1">
    <source>
        <dbReference type="SAM" id="Coils"/>
    </source>
</evidence>
<sequence>IKRIDVLDVSVEGTEIWVAAEQAYNERVSRVENQIIARLRDHLGTARNAHETFRVFSKFNALFVRLKICGAIQEHQTQFIDSVKVKEDIKLLHDKRYGPACCYISSALVSRTLAMRRAKRSFENINDDNAEVFDVETARPMGVYAYGVSGRRSIRAKRATECTAKNVHVDTIKFVTGTYRSLTKATTTVMTSDVHSTQATPPTYNFAIQTDATRTSNAVSHTDDPYIKIVVRNIAVKIPGTPAGARQLLNFFESRKERYELEKGAAEKRLNELLQYITLVRDELSKVEGDLAEACGDFVHVQHVLGEYGLTEFRIRTA</sequence>
<gene>
    <name evidence="3" type="ORF">MCHLO_01455</name>
</gene>
<evidence type="ECO:0000259" key="2">
    <source>
        <dbReference type="Pfam" id="PF08385"/>
    </source>
</evidence>
<dbReference type="Pfam" id="PF08385">
    <property type="entry name" value="DHC_N1"/>
    <property type="match status" value="1"/>
</dbReference>